<sequence length="258" mass="27778">MSDRAVSDTLGFVFVFAIVLSMVGLVSAVGMTGLQDARDVERVNNAERALDILGDNMEDIADRGAPSRATEVKLQDARLTLDRPVEFVVSGELTSDPSVNFTNTYDVSPVVYAADSSDERVVYAFDALLRTRGDSGTFVRRPSFVLTEERVLIPAFVTRPDEEATTSVGGSGTFLIRADKAASDVLAARTDGQYDVNLTVRSPRAALWRAELSSRPDVTCDPVVPAATPDGYPSVSCYVNGADRVYVVSTSVDMTFAD</sequence>
<dbReference type="PATRIC" id="fig|35746.4.peg.1199"/>
<dbReference type="RefSeq" id="WP_004977430.1">
    <property type="nucleotide sequence ID" value="NZ_CP011947.1"/>
</dbReference>
<evidence type="ECO:0000313" key="3">
    <source>
        <dbReference type="Proteomes" id="UP000066124"/>
    </source>
</evidence>
<gene>
    <name evidence="1" type="ORF">ABY42_05640</name>
    <name evidence="2" type="ORF">HfgLR_05905</name>
</gene>
<accession>A0A0K1IS60</accession>
<dbReference type="AlphaFoldDB" id="A0A0K1IS60"/>
<reference evidence="2" key="3">
    <citation type="journal article" date="2021" name="Front. Microbiol.">
        <title>Cellular and Genomic Properties of Haloferax gibbonsii LR2-5, the Host of Euryarchaeal Virus HFTV1.</title>
        <authorList>
            <person name="Tittes C."/>
            <person name="Schwarzer S."/>
            <person name="Pfeiffer F."/>
            <person name="Dyall-Smith M."/>
            <person name="Rodriguez-Franco M."/>
            <person name="Oksanen H.M."/>
            <person name="Quax T.E.F."/>
        </authorList>
    </citation>
    <scope>NUCLEOTIDE SEQUENCE</scope>
    <source>
        <strain evidence="2">LR2-5</strain>
    </source>
</reference>
<name>A0A0K1IS60_HALGI</name>
<evidence type="ECO:0000313" key="1">
    <source>
        <dbReference type="EMBL" id="AKU07249.1"/>
    </source>
</evidence>
<dbReference type="Pfam" id="PF23960">
    <property type="entry name" value="DUF7289"/>
    <property type="match status" value="1"/>
</dbReference>
<dbReference type="KEGG" id="hgi:ABY42_05640"/>
<reference evidence="1" key="2">
    <citation type="submission" date="2015-06" db="EMBL/GenBank/DDBJ databases">
        <authorList>
            <person name="Hoefler B.C."/>
            <person name="Straight P.D."/>
        </authorList>
    </citation>
    <scope>NUCLEOTIDE SEQUENCE [LARGE SCALE GENOMIC DNA]</scope>
    <source>
        <strain evidence="1">ARA6</strain>
    </source>
</reference>
<organism evidence="1 3">
    <name type="scientific">Haloferax gibbonsii</name>
    <dbReference type="NCBI Taxonomy" id="35746"/>
    <lineage>
        <taxon>Archaea</taxon>
        <taxon>Methanobacteriati</taxon>
        <taxon>Methanobacteriota</taxon>
        <taxon>Stenosarchaea group</taxon>
        <taxon>Halobacteria</taxon>
        <taxon>Halobacteriales</taxon>
        <taxon>Haloferacaceae</taxon>
        <taxon>Haloferax</taxon>
    </lineage>
</organism>
<dbReference type="Proteomes" id="UP000663064">
    <property type="component" value="Chromosome"/>
</dbReference>
<evidence type="ECO:0000313" key="2">
    <source>
        <dbReference type="EMBL" id="QOS11324.1"/>
    </source>
</evidence>
<dbReference type="Proteomes" id="UP000066124">
    <property type="component" value="Chromosome"/>
</dbReference>
<proteinExistence type="predicted"/>
<dbReference type="EMBL" id="CP063205">
    <property type="protein sequence ID" value="QOS11324.1"/>
    <property type="molecule type" value="Genomic_DNA"/>
</dbReference>
<reference evidence="3" key="1">
    <citation type="journal article" date="2015" name="J. Biotechnol.">
        <title>Complete genome sequence of Haloferax gibbonsii strain ARA6, a potential producer of polyhydroxyalkanoates and halocins isolated from Araruama, Rio de Janeiro, Brasil.</title>
        <authorList>
            <person name="Pinto L.H."/>
            <person name="D'Alincourt Carvalho-Assef A.P."/>
            <person name="Vieira R.P."/>
            <person name="Clementino M.M."/>
            <person name="Albano R.M."/>
        </authorList>
    </citation>
    <scope>NUCLEOTIDE SEQUENCE [LARGE SCALE GENOMIC DNA]</scope>
    <source>
        <strain evidence="3">ARA6</strain>
    </source>
</reference>
<dbReference type="EMBL" id="CP011947">
    <property type="protein sequence ID" value="AKU07249.1"/>
    <property type="molecule type" value="Genomic_DNA"/>
</dbReference>
<dbReference type="GeneID" id="59458841"/>
<protein>
    <submittedName>
        <fullName evidence="2">Secreted glycoprotein</fullName>
    </submittedName>
</protein>
<dbReference type="InterPro" id="IPR055713">
    <property type="entry name" value="DUF7289"/>
</dbReference>